<organism evidence="3 4">
    <name type="scientific">Maudiozyma barnettii</name>
    <dbReference type="NCBI Taxonomy" id="61262"/>
    <lineage>
        <taxon>Eukaryota</taxon>
        <taxon>Fungi</taxon>
        <taxon>Dikarya</taxon>
        <taxon>Ascomycota</taxon>
        <taxon>Saccharomycotina</taxon>
        <taxon>Saccharomycetes</taxon>
        <taxon>Saccharomycetales</taxon>
        <taxon>Saccharomycetaceae</taxon>
        <taxon>Maudiozyma</taxon>
    </lineage>
</organism>
<dbReference type="InterPro" id="IPR052402">
    <property type="entry name" value="ADCK_kinase"/>
</dbReference>
<evidence type="ECO:0000259" key="2">
    <source>
        <dbReference type="Pfam" id="PF03109"/>
    </source>
</evidence>
<dbReference type="AlphaFoldDB" id="A0A8H2VIB6"/>
<evidence type="ECO:0000313" key="4">
    <source>
        <dbReference type="Proteomes" id="UP000644660"/>
    </source>
</evidence>
<name>A0A8H2VIB6_9SACH</name>
<accession>A0A8H2VIB6</accession>
<keyword evidence="4" id="KW-1185">Reference proteome</keyword>
<dbReference type="RefSeq" id="XP_041407623.1">
    <property type="nucleotide sequence ID" value="XM_041551689.1"/>
</dbReference>
<dbReference type="SUPFAM" id="SSF56112">
    <property type="entry name" value="Protein kinase-like (PK-like)"/>
    <property type="match status" value="1"/>
</dbReference>
<dbReference type="OrthoDB" id="1290869at2759"/>
<dbReference type="EMBL" id="CAEFZW010000007">
    <property type="protein sequence ID" value="CAB4255779.1"/>
    <property type="molecule type" value="Genomic_DNA"/>
</dbReference>
<reference evidence="3 4" key="1">
    <citation type="submission" date="2020-05" db="EMBL/GenBank/DDBJ databases">
        <authorList>
            <person name="Casaregola S."/>
            <person name="Devillers H."/>
            <person name="Grondin C."/>
        </authorList>
    </citation>
    <scope>NUCLEOTIDE SEQUENCE [LARGE SCALE GENOMIC DNA]</scope>
    <source>
        <strain evidence="3 4">CLIB 1767</strain>
    </source>
</reference>
<dbReference type="GO" id="GO:0005739">
    <property type="term" value="C:mitochondrion"/>
    <property type="evidence" value="ECO:0007669"/>
    <property type="project" value="TreeGrafter"/>
</dbReference>
<feature type="domain" description="ABC1 atypical kinase-like" evidence="2">
    <location>
        <begin position="239"/>
        <end position="513"/>
    </location>
</feature>
<evidence type="ECO:0000313" key="3">
    <source>
        <dbReference type="EMBL" id="CAB4255779.1"/>
    </source>
</evidence>
<proteinExistence type="inferred from homology"/>
<sequence>MFVPFTIRSFKHNLSSKLLRLSFKRYYSPLVRSSNAHFQFINHRVPFYLLGTVAISTSLYAWNSKILISNDQNDVKSANRLKGDPRADTYEMGLYLASQEEQRTNRLKRREEKLRRTKSTLYRLALQLYFVFDDHIWTPISITCRFLEISIFVLPIIISFPVAFFLSSSINSQTWWFTMIRMALQSLGPSFIKLGQWAASRTDLFPDEFCRILGDLHSKGKPHSFKFTEQKLCELFQVNSLDDVFENINRTPVGVGAIAQVYIVKFNESFIKYTDGKQWFALKILHPNVADKISKDLKIMKFGAMLINSIPTMEWLSLPDEVSQFSILMNLQLDLRIESLNLRKFRENFAYYPRIEFPEPLLKFSNTNILFEEYIEGLPMESFLDVKNLISNVSLSKKVSDPFVDAFLKMLILDDFIHSDLHPGNVLIKFVKMDNFQKRVISTDNENADVVIELKQLYDEDKEKYVNYLKSILASYTPQIYFIDAGLVTELNDLDRVNFIDLFKSLVKFDGYRAGELMIERSRTPETATNGEEFAQKVEKLVSTIRNQTFTLGTVSVGNLLDQMLSMVRVHHVRMEADFVSVVVAILLLEGIGRQLDPNLDLFDSSVPILREYAMTRERSSLLNGTNTFTMMALWLGLELRQWMNLSVKQIKYLIKTDQLCPNY</sequence>
<dbReference type="Proteomes" id="UP000644660">
    <property type="component" value="Unassembled WGS sequence"/>
</dbReference>
<dbReference type="GeneID" id="64858840"/>
<comment type="similarity">
    <text evidence="1">Belongs to the protein kinase superfamily. ADCK protein kinase family.</text>
</comment>
<dbReference type="InterPro" id="IPR011009">
    <property type="entry name" value="Kinase-like_dom_sf"/>
</dbReference>
<dbReference type="CDD" id="cd13971">
    <property type="entry name" value="ADCK2-like"/>
    <property type="match status" value="1"/>
</dbReference>
<gene>
    <name evidence="3" type="ORF">KABA2_07S04312</name>
</gene>
<dbReference type="PANTHER" id="PTHR45890">
    <property type="entry name" value="AARF DOMAIN CONTAINING KINASE 2 (PREDICTED)"/>
    <property type="match status" value="1"/>
</dbReference>
<dbReference type="Pfam" id="PF03109">
    <property type="entry name" value="ABC1"/>
    <property type="match status" value="1"/>
</dbReference>
<dbReference type="PANTHER" id="PTHR45890:SF1">
    <property type="entry name" value="AARF DOMAIN CONTAINING KINASE 2"/>
    <property type="match status" value="1"/>
</dbReference>
<evidence type="ECO:0000256" key="1">
    <source>
        <dbReference type="ARBA" id="ARBA00009670"/>
    </source>
</evidence>
<comment type="caution">
    <text evidence="3">The sequence shown here is derived from an EMBL/GenBank/DDBJ whole genome shotgun (WGS) entry which is preliminary data.</text>
</comment>
<protein>
    <recommendedName>
        <fullName evidence="2">ABC1 atypical kinase-like domain-containing protein</fullName>
    </recommendedName>
</protein>
<dbReference type="InterPro" id="IPR004147">
    <property type="entry name" value="ABC1_dom"/>
</dbReference>
<dbReference type="InterPro" id="IPR044095">
    <property type="entry name" value="ADCK2_dom"/>
</dbReference>